<evidence type="ECO:0000313" key="2">
    <source>
        <dbReference type="Proteomes" id="UP000184108"/>
    </source>
</evidence>
<accession>A0A1M5HDI9</accession>
<protein>
    <submittedName>
        <fullName evidence="1">Uncharacterized protein</fullName>
    </submittedName>
</protein>
<reference evidence="2" key="1">
    <citation type="submission" date="2016-11" db="EMBL/GenBank/DDBJ databases">
        <authorList>
            <person name="Varghese N."/>
            <person name="Submissions S."/>
        </authorList>
    </citation>
    <scope>NUCLEOTIDE SEQUENCE [LARGE SCALE GENOMIC DNA]</scope>
    <source>
        <strain evidence="2">YR203</strain>
    </source>
</reference>
<dbReference type="NCBIfam" id="NF047798">
    <property type="entry name" value="leader_Chryseo"/>
    <property type="match status" value="1"/>
</dbReference>
<gene>
    <name evidence="1" type="ORF">SAMN02787073_3668</name>
</gene>
<proteinExistence type="predicted"/>
<dbReference type="EMBL" id="FQVE01000004">
    <property type="protein sequence ID" value="SHG14004.1"/>
    <property type="molecule type" value="Genomic_DNA"/>
</dbReference>
<sequence length="54" mass="6226">MRKLKKLSRNDLQNVKGGQVWIAETSCGVTATTTQNWTPQQANEWREKIEANYC</sequence>
<name>A0A1M5HDI9_9FLAO</name>
<dbReference type="InterPro" id="IPR058074">
    <property type="entry name" value="Bacteriocin-like"/>
</dbReference>
<evidence type="ECO:0000313" key="1">
    <source>
        <dbReference type="EMBL" id="SHG14004.1"/>
    </source>
</evidence>
<dbReference type="AlphaFoldDB" id="A0A1M5HDI9"/>
<dbReference type="Proteomes" id="UP000184108">
    <property type="component" value="Unassembled WGS sequence"/>
</dbReference>
<organism evidence="1 2">
    <name type="scientific">Chryseobacterium vrystaatense</name>
    <dbReference type="NCBI Taxonomy" id="307480"/>
    <lineage>
        <taxon>Bacteria</taxon>
        <taxon>Pseudomonadati</taxon>
        <taxon>Bacteroidota</taxon>
        <taxon>Flavobacteriia</taxon>
        <taxon>Flavobacteriales</taxon>
        <taxon>Weeksellaceae</taxon>
        <taxon>Chryseobacterium group</taxon>
        <taxon>Chryseobacterium</taxon>
    </lineage>
</organism>
<dbReference type="RefSeq" id="WP_175550407.1">
    <property type="nucleotide sequence ID" value="NZ_FQVE01000004.1"/>
</dbReference>